<organism evidence="1 2">
    <name type="scientific">Populus alba</name>
    <name type="common">White poplar</name>
    <dbReference type="NCBI Taxonomy" id="43335"/>
    <lineage>
        <taxon>Eukaryota</taxon>
        <taxon>Viridiplantae</taxon>
        <taxon>Streptophyta</taxon>
        <taxon>Embryophyta</taxon>
        <taxon>Tracheophyta</taxon>
        <taxon>Spermatophyta</taxon>
        <taxon>Magnoliopsida</taxon>
        <taxon>eudicotyledons</taxon>
        <taxon>Gunneridae</taxon>
        <taxon>Pentapetalae</taxon>
        <taxon>rosids</taxon>
        <taxon>fabids</taxon>
        <taxon>Malpighiales</taxon>
        <taxon>Salicaceae</taxon>
        <taxon>Saliceae</taxon>
        <taxon>Populus</taxon>
    </lineage>
</organism>
<name>A0ACC4BQS6_POPAL</name>
<comment type="caution">
    <text evidence="1">The sequence shown here is derived from an EMBL/GenBank/DDBJ whole genome shotgun (WGS) entry which is preliminary data.</text>
</comment>
<protein>
    <submittedName>
        <fullName evidence="1">Uncharacterized protein</fullName>
    </submittedName>
</protein>
<sequence>MKNRGEELGIGNEDMLEVLAIFTIVISRPCSMYMERPSTKDLVTTLAPLETKPDVPSYVMLGISKHEEAPATPQRPLSPNGGGLFTDGPNSNFIRSWFMTHYKDDEGTNELSFQEWTQQMRDMLESRKRGDFAFREKDFKTAIDCYSQFIDVGTMVSPTVFARRSLCFLLCDQPDAALRDAMQAQCVYPDWPTAFYMQSVALAKLDMHNDAAGYVE</sequence>
<dbReference type="Proteomes" id="UP000309997">
    <property type="component" value="Unassembled WGS sequence"/>
</dbReference>
<proteinExistence type="predicted"/>
<dbReference type="EMBL" id="RCHU02000009">
    <property type="protein sequence ID" value="KAL3580864.1"/>
    <property type="molecule type" value="Genomic_DNA"/>
</dbReference>
<keyword evidence="2" id="KW-1185">Reference proteome</keyword>
<reference evidence="1 2" key="1">
    <citation type="journal article" date="2024" name="Plant Biotechnol. J.">
        <title>Genome and CRISPR/Cas9 system of a widespread forest tree (Populus alba) in the world.</title>
        <authorList>
            <person name="Liu Y.J."/>
            <person name="Jiang P.F."/>
            <person name="Han X.M."/>
            <person name="Li X.Y."/>
            <person name="Wang H.M."/>
            <person name="Wang Y.J."/>
            <person name="Wang X.X."/>
            <person name="Zeng Q.Y."/>
        </authorList>
    </citation>
    <scope>NUCLEOTIDE SEQUENCE [LARGE SCALE GENOMIC DNA]</scope>
    <source>
        <strain evidence="2">cv. PAL-ZL1</strain>
    </source>
</reference>
<evidence type="ECO:0000313" key="1">
    <source>
        <dbReference type="EMBL" id="KAL3580864.1"/>
    </source>
</evidence>
<evidence type="ECO:0000313" key="2">
    <source>
        <dbReference type="Proteomes" id="UP000309997"/>
    </source>
</evidence>
<gene>
    <name evidence="1" type="ORF">D5086_018699</name>
</gene>
<accession>A0ACC4BQS6</accession>